<feature type="region of interest" description="Disordered" evidence="1">
    <location>
        <begin position="52"/>
        <end position="71"/>
    </location>
</feature>
<name>A0A3M0KY34_HIRRU</name>
<protein>
    <submittedName>
        <fullName evidence="2">Uncharacterized protein</fullName>
    </submittedName>
</protein>
<reference evidence="2 3" key="1">
    <citation type="submission" date="2018-07" db="EMBL/GenBank/DDBJ databases">
        <title>A high quality draft genome assembly of the barn swallow (H. rustica rustica).</title>
        <authorList>
            <person name="Formenti G."/>
            <person name="Chiara M."/>
            <person name="Poveda L."/>
            <person name="Francoijs K.-J."/>
            <person name="Bonisoli-Alquati A."/>
            <person name="Canova L."/>
            <person name="Gianfranceschi L."/>
            <person name="Horner D.S."/>
            <person name="Saino N."/>
        </authorList>
    </citation>
    <scope>NUCLEOTIDE SEQUENCE [LARGE SCALE GENOMIC DNA]</scope>
    <source>
        <strain evidence="2">Chelidonia</strain>
        <tissue evidence="2">Blood</tissue>
    </source>
</reference>
<dbReference type="EMBL" id="QRBI01000098">
    <property type="protein sequence ID" value="RMC17726.1"/>
    <property type="molecule type" value="Genomic_DNA"/>
</dbReference>
<evidence type="ECO:0000313" key="2">
    <source>
        <dbReference type="EMBL" id="RMC17726.1"/>
    </source>
</evidence>
<keyword evidence="3" id="KW-1185">Reference proteome</keyword>
<dbReference type="Proteomes" id="UP000269221">
    <property type="component" value="Unassembled WGS sequence"/>
</dbReference>
<feature type="region of interest" description="Disordered" evidence="1">
    <location>
        <begin position="1"/>
        <end position="47"/>
    </location>
</feature>
<evidence type="ECO:0000256" key="1">
    <source>
        <dbReference type="SAM" id="MobiDB-lite"/>
    </source>
</evidence>
<sequence>MSASAASEKLRGAGPFPSAGKSHATTLSWDGLGPGQQRAGTALAQLSCDPAKTGEGFSFQEPPGHTDIAPHQSCFDRSLSEIPSDVKAGAPSSPSTDTHHDILHVLYDTIMCFLDKWRYEARGRRDEEESPWLWSLKVLAVDLHHKLQKP</sequence>
<accession>A0A3M0KY34</accession>
<proteinExistence type="predicted"/>
<organism evidence="2 3">
    <name type="scientific">Hirundo rustica rustica</name>
    <dbReference type="NCBI Taxonomy" id="333673"/>
    <lineage>
        <taxon>Eukaryota</taxon>
        <taxon>Metazoa</taxon>
        <taxon>Chordata</taxon>
        <taxon>Craniata</taxon>
        <taxon>Vertebrata</taxon>
        <taxon>Euteleostomi</taxon>
        <taxon>Archelosauria</taxon>
        <taxon>Archosauria</taxon>
        <taxon>Dinosauria</taxon>
        <taxon>Saurischia</taxon>
        <taxon>Theropoda</taxon>
        <taxon>Coelurosauria</taxon>
        <taxon>Aves</taxon>
        <taxon>Neognathae</taxon>
        <taxon>Neoaves</taxon>
        <taxon>Telluraves</taxon>
        <taxon>Australaves</taxon>
        <taxon>Passeriformes</taxon>
        <taxon>Sylvioidea</taxon>
        <taxon>Hirundinidae</taxon>
        <taxon>Hirundo</taxon>
    </lineage>
</organism>
<gene>
    <name evidence="2" type="ORF">DUI87_05390</name>
</gene>
<comment type="caution">
    <text evidence="2">The sequence shown here is derived from an EMBL/GenBank/DDBJ whole genome shotgun (WGS) entry which is preliminary data.</text>
</comment>
<evidence type="ECO:0000313" key="3">
    <source>
        <dbReference type="Proteomes" id="UP000269221"/>
    </source>
</evidence>
<dbReference type="AlphaFoldDB" id="A0A3M0KY34"/>